<proteinExistence type="predicted"/>
<keyword evidence="2" id="KW-1185">Reference proteome</keyword>
<sequence length="156" mass="17386">MARRCSAGQMRTTTISAFRSFARANHRRGNQITDFCADFRSCHVYKVFMSLAIACKSSKFSLGDIVSAAADVRLSHTHSHNHKQIGLPKHLDRSQLLAAQIEEQIETRDSQAFERPPEKLAAMASLEEASASSSPFGTERFLDVSPSCHCFCHLRD</sequence>
<gene>
    <name evidence="1" type="ORF">MARPO_0040s0128</name>
</gene>
<evidence type="ECO:0000313" key="2">
    <source>
        <dbReference type="Proteomes" id="UP000244005"/>
    </source>
</evidence>
<accession>A0A2R6X311</accession>
<dbReference type="Gramene" id="Mp2g20840.1">
    <property type="protein sequence ID" value="Mp2g20840.1.cds1"/>
    <property type="gene ID" value="Mp2g20840"/>
</dbReference>
<protein>
    <submittedName>
        <fullName evidence="1">Uncharacterized protein</fullName>
    </submittedName>
</protein>
<organism evidence="1 2">
    <name type="scientific">Marchantia polymorpha</name>
    <name type="common">Common liverwort</name>
    <name type="synonym">Marchantia aquatica</name>
    <dbReference type="NCBI Taxonomy" id="3197"/>
    <lineage>
        <taxon>Eukaryota</taxon>
        <taxon>Viridiplantae</taxon>
        <taxon>Streptophyta</taxon>
        <taxon>Embryophyta</taxon>
        <taxon>Marchantiophyta</taxon>
        <taxon>Marchantiopsida</taxon>
        <taxon>Marchantiidae</taxon>
        <taxon>Marchantiales</taxon>
        <taxon>Marchantiaceae</taxon>
        <taxon>Marchantia</taxon>
    </lineage>
</organism>
<dbReference type="AlphaFoldDB" id="A0A2R6X311"/>
<dbReference type="Proteomes" id="UP000244005">
    <property type="component" value="Unassembled WGS sequence"/>
</dbReference>
<evidence type="ECO:0000313" key="1">
    <source>
        <dbReference type="EMBL" id="PTQ40466.1"/>
    </source>
</evidence>
<name>A0A2R6X311_MARPO</name>
<reference evidence="2" key="1">
    <citation type="journal article" date="2017" name="Cell">
        <title>Insights into land plant evolution garnered from the Marchantia polymorpha genome.</title>
        <authorList>
            <person name="Bowman J.L."/>
            <person name="Kohchi T."/>
            <person name="Yamato K.T."/>
            <person name="Jenkins J."/>
            <person name="Shu S."/>
            <person name="Ishizaki K."/>
            <person name="Yamaoka S."/>
            <person name="Nishihama R."/>
            <person name="Nakamura Y."/>
            <person name="Berger F."/>
            <person name="Adam C."/>
            <person name="Aki S.S."/>
            <person name="Althoff F."/>
            <person name="Araki T."/>
            <person name="Arteaga-Vazquez M.A."/>
            <person name="Balasubrmanian S."/>
            <person name="Barry K."/>
            <person name="Bauer D."/>
            <person name="Boehm C.R."/>
            <person name="Briginshaw L."/>
            <person name="Caballero-Perez J."/>
            <person name="Catarino B."/>
            <person name="Chen F."/>
            <person name="Chiyoda S."/>
            <person name="Chovatia M."/>
            <person name="Davies K.M."/>
            <person name="Delmans M."/>
            <person name="Demura T."/>
            <person name="Dierschke T."/>
            <person name="Dolan L."/>
            <person name="Dorantes-Acosta A.E."/>
            <person name="Eklund D.M."/>
            <person name="Florent S.N."/>
            <person name="Flores-Sandoval E."/>
            <person name="Fujiyama A."/>
            <person name="Fukuzawa H."/>
            <person name="Galik B."/>
            <person name="Grimanelli D."/>
            <person name="Grimwood J."/>
            <person name="Grossniklaus U."/>
            <person name="Hamada T."/>
            <person name="Haseloff J."/>
            <person name="Hetherington A.J."/>
            <person name="Higo A."/>
            <person name="Hirakawa Y."/>
            <person name="Hundley H.N."/>
            <person name="Ikeda Y."/>
            <person name="Inoue K."/>
            <person name="Inoue S.I."/>
            <person name="Ishida S."/>
            <person name="Jia Q."/>
            <person name="Kakita M."/>
            <person name="Kanazawa T."/>
            <person name="Kawai Y."/>
            <person name="Kawashima T."/>
            <person name="Kennedy M."/>
            <person name="Kinose K."/>
            <person name="Kinoshita T."/>
            <person name="Kohara Y."/>
            <person name="Koide E."/>
            <person name="Komatsu K."/>
            <person name="Kopischke S."/>
            <person name="Kubo M."/>
            <person name="Kyozuka J."/>
            <person name="Lagercrantz U."/>
            <person name="Lin S.S."/>
            <person name="Lindquist E."/>
            <person name="Lipzen A.M."/>
            <person name="Lu C.W."/>
            <person name="De Luna E."/>
            <person name="Martienssen R.A."/>
            <person name="Minamino N."/>
            <person name="Mizutani M."/>
            <person name="Mizutani M."/>
            <person name="Mochizuki N."/>
            <person name="Monte I."/>
            <person name="Mosher R."/>
            <person name="Nagasaki H."/>
            <person name="Nakagami H."/>
            <person name="Naramoto S."/>
            <person name="Nishitani K."/>
            <person name="Ohtani M."/>
            <person name="Okamoto T."/>
            <person name="Okumura M."/>
            <person name="Phillips J."/>
            <person name="Pollak B."/>
            <person name="Reinders A."/>
            <person name="Rovekamp M."/>
            <person name="Sano R."/>
            <person name="Sawa S."/>
            <person name="Schmid M.W."/>
            <person name="Shirakawa M."/>
            <person name="Solano R."/>
            <person name="Spunde A."/>
            <person name="Suetsugu N."/>
            <person name="Sugano S."/>
            <person name="Sugiyama A."/>
            <person name="Sun R."/>
            <person name="Suzuki Y."/>
            <person name="Takenaka M."/>
            <person name="Takezawa D."/>
            <person name="Tomogane H."/>
            <person name="Tsuzuki M."/>
            <person name="Ueda T."/>
            <person name="Umeda M."/>
            <person name="Ward J.M."/>
            <person name="Watanabe Y."/>
            <person name="Yazaki K."/>
            <person name="Yokoyama R."/>
            <person name="Yoshitake Y."/>
            <person name="Yotsui I."/>
            <person name="Zachgo S."/>
            <person name="Schmutz J."/>
        </authorList>
    </citation>
    <scope>NUCLEOTIDE SEQUENCE [LARGE SCALE GENOMIC DNA]</scope>
    <source>
        <strain evidence="2">Tak-1</strain>
    </source>
</reference>
<dbReference type="EMBL" id="KZ772712">
    <property type="protein sequence ID" value="PTQ40466.1"/>
    <property type="molecule type" value="Genomic_DNA"/>
</dbReference>